<keyword evidence="2" id="KW-1185">Reference proteome</keyword>
<comment type="caution">
    <text evidence="1">The sequence shown here is derived from an EMBL/GenBank/DDBJ whole genome shotgun (WGS) entry which is preliminary data.</text>
</comment>
<evidence type="ECO:0000313" key="2">
    <source>
        <dbReference type="Proteomes" id="UP000321863"/>
    </source>
</evidence>
<accession>A0A511YPV4</accession>
<dbReference type="AlphaFoldDB" id="A0A511YPV4"/>
<sequence length="82" mass="9573">MNNNVWLKPIMMHRRVNGLKPILTDHNIHPTDLKINKMKRSAENKIQILKDAIRKGIDSGIAKDFNAEKHLQFLKDKMKKSN</sequence>
<dbReference type="RefSeq" id="WP_146942749.1">
    <property type="nucleotide sequence ID" value="NZ_BJYJ01000019.1"/>
</dbReference>
<dbReference type="Proteomes" id="UP000321863">
    <property type="component" value="Unassembled WGS sequence"/>
</dbReference>
<proteinExistence type="predicted"/>
<dbReference type="OrthoDB" id="9815501at2"/>
<organism evidence="1 2">
    <name type="scientific">Chryseobacterium hagamense</name>
    <dbReference type="NCBI Taxonomy" id="395935"/>
    <lineage>
        <taxon>Bacteria</taxon>
        <taxon>Pseudomonadati</taxon>
        <taxon>Bacteroidota</taxon>
        <taxon>Flavobacteriia</taxon>
        <taxon>Flavobacteriales</taxon>
        <taxon>Weeksellaceae</taxon>
        <taxon>Chryseobacterium group</taxon>
        <taxon>Chryseobacterium</taxon>
    </lineage>
</organism>
<reference evidence="1 2" key="1">
    <citation type="submission" date="2019-07" db="EMBL/GenBank/DDBJ databases">
        <title>Whole genome shotgun sequence of Chryseobacterium hagamense NBRC 105253.</title>
        <authorList>
            <person name="Hosoyama A."/>
            <person name="Uohara A."/>
            <person name="Ohji S."/>
            <person name="Ichikawa N."/>
        </authorList>
    </citation>
    <scope>NUCLEOTIDE SEQUENCE [LARGE SCALE GENOMIC DNA]</scope>
    <source>
        <strain evidence="1 2">NBRC 105253</strain>
    </source>
</reference>
<name>A0A511YPV4_9FLAO</name>
<gene>
    <name evidence="1" type="ORF">CHA01nite_29460</name>
</gene>
<protein>
    <submittedName>
        <fullName evidence="1">Uncharacterized protein</fullName>
    </submittedName>
</protein>
<dbReference type="EMBL" id="BJYJ01000019">
    <property type="protein sequence ID" value="GEN77206.1"/>
    <property type="molecule type" value="Genomic_DNA"/>
</dbReference>
<evidence type="ECO:0000313" key="1">
    <source>
        <dbReference type="EMBL" id="GEN77206.1"/>
    </source>
</evidence>